<organism evidence="1 2">
    <name type="scientific">Genlisea aurea</name>
    <dbReference type="NCBI Taxonomy" id="192259"/>
    <lineage>
        <taxon>Eukaryota</taxon>
        <taxon>Viridiplantae</taxon>
        <taxon>Streptophyta</taxon>
        <taxon>Embryophyta</taxon>
        <taxon>Tracheophyta</taxon>
        <taxon>Spermatophyta</taxon>
        <taxon>Magnoliopsida</taxon>
        <taxon>eudicotyledons</taxon>
        <taxon>Gunneridae</taxon>
        <taxon>Pentapetalae</taxon>
        <taxon>asterids</taxon>
        <taxon>lamiids</taxon>
        <taxon>Lamiales</taxon>
        <taxon>Lentibulariaceae</taxon>
        <taxon>Genlisea</taxon>
    </lineage>
</organism>
<dbReference type="EMBL" id="AUSU01007231">
    <property type="protein sequence ID" value="EPS60884.1"/>
    <property type="molecule type" value="Genomic_DNA"/>
</dbReference>
<accession>S8C2J9</accession>
<feature type="non-terminal residue" evidence="1">
    <location>
        <position position="1"/>
    </location>
</feature>
<evidence type="ECO:0000313" key="1">
    <source>
        <dbReference type="EMBL" id="EPS60884.1"/>
    </source>
</evidence>
<evidence type="ECO:0000313" key="2">
    <source>
        <dbReference type="Proteomes" id="UP000015453"/>
    </source>
</evidence>
<protein>
    <submittedName>
        <fullName evidence="1">Uncharacterized protein</fullName>
    </submittedName>
</protein>
<reference evidence="1 2" key="1">
    <citation type="journal article" date="2013" name="BMC Genomics">
        <title>The miniature genome of a carnivorous plant Genlisea aurea contains a low number of genes and short non-coding sequences.</title>
        <authorList>
            <person name="Leushkin E.V."/>
            <person name="Sutormin R.A."/>
            <person name="Nabieva E.R."/>
            <person name="Penin A.A."/>
            <person name="Kondrashov A.S."/>
            <person name="Logacheva M.D."/>
        </authorList>
    </citation>
    <scope>NUCLEOTIDE SEQUENCE [LARGE SCALE GENOMIC DNA]</scope>
</reference>
<dbReference type="OrthoDB" id="785441at2759"/>
<keyword evidence="2" id="KW-1185">Reference proteome</keyword>
<name>S8C2J9_9LAMI</name>
<dbReference type="PANTHER" id="PTHR34542">
    <property type="entry name" value="OS08G0359900 PROTEIN"/>
    <property type="match status" value="1"/>
</dbReference>
<gene>
    <name evidence="1" type="ORF">M569_13916</name>
</gene>
<dbReference type="PANTHER" id="PTHR34542:SF1">
    <property type="entry name" value="OS08G0359900 PROTEIN"/>
    <property type="match status" value="1"/>
</dbReference>
<dbReference type="Proteomes" id="UP000015453">
    <property type="component" value="Unassembled WGS sequence"/>
</dbReference>
<dbReference type="AlphaFoldDB" id="S8C2J9"/>
<proteinExistence type="predicted"/>
<comment type="caution">
    <text evidence="1">The sequence shown here is derived from an EMBL/GenBank/DDBJ whole genome shotgun (WGS) entry which is preliminary data.</text>
</comment>
<sequence length="125" mass="14075">LQKFRILGGSCAVAASPTRSPTTSPVIRIRRKRKTLRMLFTGVKLSPDQREISGEDERISGRKLKDLFVSSPTALDGCIPEEDMKQSLLTAARRDTVRSLRPLSAALRRRLLRRPWRPVLVGIPE</sequence>